<evidence type="ECO:0000313" key="5">
    <source>
        <dbReference type="EMBL" id="TAA74778.1"/>
    </source>
</evidence>
<dbReference type="InterPro" id="IPR008854">
    <property type="entry name" value="TPMT"/>
</dbReference>
<evidence type="ECO:0000256" key="1">
    <source>
        <dbReference type="ARBA" id="ARBA00022553"/>
    </source>
</evidence>
<dbReference type="Gene3D" id="3.40.50.150">
    <property type="entry name" value="Vaccinia Virus protein VP39"/>
    <property type="match status" value="1"/>
</dbReference>
<dbReference type="GO" id="GO:0032259">
    <property type="term" value="P:methylation"/>
    <property type="evidence" value="ECO:0007669"/>
    <property type="project" value="UniProtKB-KW"/>
</dbReference>
<dbReference type="PANTHER" id="PTHR32183">
    <property type="match status" value="1"/>
</dbReference>
<proteinExistence type="predicted"/>
<evidence type="ECO:0000256" key="4">
    <source>
        <dbReference type="ARBA" id="ARBA00022691"/>
    </source>
</evidence>
<dbReference type="Pfam" id="PF05724">
    <property type="entry name" value="TPMT"/>
    <property type="match status" value="1"/>
</dbReference>
<dbReference type="CDD" id="cd02440">
    <property type="entry name" value="AdoMet_MTases"/>
    <property type="match status" value="1"/>
</dbReference>
<sequence length="198" mass="22159">MQEKHQWEERYEQKELPWDTGSPASCLMQLISAWPTCKGNVLEVGCGTGTNSVWMAEQGFQVTGMDIAAGAIALSQQRAADKGVACTFIEADFFTYPIEEGHFSLLFDRGCFHGMDEEHRSLFARRAAACLELGGLWFSLIGNSDQITQEQGPPRLSAVQICASVEPAFEILRLESVLLDSKRPVPPRFWQCLMRVRK</sequence>
<reference evidence="5" key="1">
    <citation type="submission" date="2017-07" db="EMBL/GenBank/DDBJ databases">
        <title>The cable genome - Insights into the physiology and evolution of filamentous bacteria capable of sulfide oxidation via long distance electron transfer.</title>
        <authorList>
            <person name="Thorup C."/>
            <person name="Bjerg J.T."/>
            <person name="Schreiber L."/>
            <person name="Nielsen L.P."/>
            <person name="Kjeldsen K.U."/>
            <person name="Boesen T."/>
            <person name="Boggild A."/>
            <person name="Meysman F."/>
            <person name="Geelhoed J."/>
            <person name="Schramm A."/>
        </authorList>
    </citation>
    <scope>NUCLEOTIDE SEQUENCE [LARGE SCALE GENOMIC DNA]</scope>
    <source>
        <strain evidence="5">GS</strain>
    </source>
</reference>
<keyword evidence="4" id="KW-0949">S-adenosyl-L-methionine</keyword>
<name>A0A521G1B2_9BACT</name>
<dbReference type="AlphaFoldDB" id="A0A521G1B2"/>
<protein>
    <submittedName>
        <fullName evidence="5">Thiopurine S-methyltransferase (TPMT)</fullName>
    </submittedName>
</protein>
<dbReference type="PROSITE" id="PS51585">
    <property type="entry name" value="SAM_MT_TPMT"/>
    <property type="match status" value="1"/>
</dbReference>
<dbReference type="PANTHER" id="PTHR32183:SF6">
    <property type="entry name" value="CYSTEINE SULFINATE DESULFINASE_CYSTEINE DESULFURASE AND RELATED ENZYMES"/>
    <property type="match status" value="1"/>
</dbReference>
<gene>
    <name evidence="5" type="ORF">CDV28_11712</name>
</gene>
<organism evidence="5 6">
    <name type="scientific">Candidatus Electronema aureum</name>
    <dbReference type="NCBI Taxonomy" id="2005002"/>
    <lineage>
        <taxon>Bacteria</taxon>
        <taxon>Pseudomonadati</taxon>
        <taxon>Thermodesulfobacteriota</taxon>
        <taxon>Desulfobulbia</taxon>
        <taxon>Desulfobulbales</taxon>
        <taxon>Desulfobulbaceae</taxon>
        <taxon>Candidatus Electronema</taxon>
    </lineage>
</organism>
<comment type="caution">
    <text evidence="5">The sequence shown here is derived from an EMBL/GenBank/DDBJ whole genome shotgun (WGS) entry which is preliminary data.</text>
</comment>
<dbReference type="GO" id="GO:0008757">
    <property type="term" value="F:S-adenosylmethionine-dependent methyltransferase activity"/>
    <property type="evidence" value="ECO:0007669"/>
    <property type="project" value="InterPro"/>
</dbReference>
<evidence type="ECO:0000313" key="6">
    <source>
        <dbReference type="Proteomes" id="UP000316238"/>
    </source>
</evidence>
<accession>A0A521G1B2</accession>
<keyword evidence="2" id="KW-0489">Methyltransferase</keyword>
<evidence type="ECO:0000256" key="2">
    <source>
        <dbReference type="ARBA" id="ARBA00022603"/>
    </source>
</evidence>
<dbReference type="Proteomes" id="UP000316238">
    <property type="component" value="Unassembled WGS sequence"/>
</dbReference>
<keyword evidence="3" id="KW-0808">Transferase</keyword>
<keyword evidence="6" id="KW-1185">Reference proteome</keyword>
<dbReference type="SUPFAM" id="SSF53335">
    <property type="entry name" value="S-adenosyl-L-methionine-dependent methyltransferases"/>
    <property type="match status" value="1"/>
</dbReference>
<dbReference type="EMBL" id="NQJD01000017">
    <property type="protein sequence ID" value="TAA74778.1"/>
    <property type="molecule type" value="Genomic_DNA"/>
</dbReference>
<keyword evidence="1" id="KW-0597">Phosphoprotein</keyword>
<evidence type="ECO:0000256" key="3">
    <source>
        <dbReference type="ARBA" id="ARBA00022679"/>
    </source>
</evidence>
<dbReference type="InterPro" id="IPR029063">
    <property type="entry name" value="SAM-dependent_MTases_sf"/>
</dbReference>